<dbReference type="EMBL" id="AZFA01000002">
    <property type="protein sequence ID" value="KRL68096.1"/>
    <property type="molecule type" value="Genomic_DNA"/>
</dbReference>
<dbReference type="eggNOG" id="ENOG5030AVX">
    <property type="taxonomic scope" value="Bacteria"/>
</dbReference>
<dbReference type="Proteomes" id="UP000051647">
    <property type="component" value="Unassembled WGS sequence"/>
</dbReference>
<evidence type="ECO:0000313" key="2">
    <source>
        <dbReference type="Proteomes" id="UP000051647"/>
    </source>
</evidence>
<dbReference type="STRING" id="1423815.FC27_GL000830"/>
<dbReference type="RefSeq" id="WP_010623933.1">
    <property type="nucleotide sequence ID" value="NZ_AZFA01000002.1"/>
</dbReference>
<reference evidence="1 2" key="1">
    <citation type="journal article" date="2015" name="Genome Announc.">
        <title>Expanding the biotechnology potential of lactobacilli through comparative genomics of 213 strains and associated genera.</title>
        <authorList>
            <person name="Sun Z."/>
            <person name="Harris H.M."/>
            <person name="McCann A."/>
            <person name="Guo C."/>
            <person name="Argimon S."/>
            <person name="Zhang W."/>
            <person name="Yang X."/>
            <person name="Jeffery I.B."/>
            <person name="Cooney J.C."/>
            <person name="Kagawa T.F."/>
            <person name="Liu W."/>
            <person name="Song Y."/>
            <person name="Salvetti E."/>
            <person name="Wrobel A."/>
            <person name="Rasinkangas P."/>
            <person name="Parkhill J."/>
            <person name="Rea M.C."/>
            <person name="O'Sullivan O."/>
            <person name="Ritari J."/>
            <person name="Douillard F.P."/>
            <person name="Paul Ross R."/>
            <person name="Yang R."/>
            <person name="Briner A.E."/>
            <person name="Felis G.E."/>
            <person name="de Vos W.M."/>
            <person name="Barrangou R."/>
            <person name="Klaenhammer T.R."/>
            <person name="Caufield P.W."/>
            <person name="Cui Y."/>
            <person name="Zhang H."/>
            <person name="O'Toole P.W."/>
        </authorList>
    </citation>
    <scope>NUCLEOTIDE SEQUENCE [LARGE SCALE GENOMIC DNA]</scope>
    <source>
        <strain evidence="1 2">DSM 14857</strain>
    </source>
</reference>
<proteinExistence type="predicted"/>
<dbReference type="OrthoDB" id="2317619at2"/>
<protein>
    <submittedName>
        <fullName evidence="1">Uncharacterized protein</fullName>
    </submittedName>
</protein>
<sequence>MVYKIKLRIDGKLEEFKRTEPPYLKEITRALILQQHQVAMYQDDDGPTDKQFLKNSEEVADFAVNFWNNQFSRQDVLNGADLKAMTEVSKAIDDALGTPNDDEVDEGKAKK</sequence>
<keyword evidence="2" id="KW-1185">Reference proteome</keyword>
<comment type="caution">
    <text evidence="1">The sequence shown here is derived from an EMBL/GenBank/DDBJ whole genome shotgun (WGS) entry which is preliminary data.</text>
</comment>
<dbReference type="PATRIC" id="fig|1423815.3.peg.841"/>
<name>A0A0R1SG27_9LACO</name>
<accession>A0A0R1SG27</accession>
<gene>
    <name evidence="1" type="ORF">FC27_GL000830</name>
</gene>
<dbReference type="Pfam" id="PF23857">
    <property type="entry name" value="Phage_TAC_19"/>
    <property type="match status" value="1"/>
</dbReference>
<organism evidence="1 2">
    <name type="scientific">Companilactobacillus versmoldensis DSM 14857 = KCTC 3814</name>
    <dbReference type="NCBI Taxonomy" id="1423815"/>
    <lineage>
        <taxon>Bacteria</taxon>
        <taxon>Bacillati</taxon>
        <taxon>Bacillota</taxon>
        <taxon>Bacilli</taxon>
        <taxon>Lactobacillales</taxon>
        <taxon>Lactobacillaceae</taxon>
        <taxon>Companilactobacillus</taxon>
    </lineage>
</organism>
<dbReference type="InterPro" id="IPR057006">
    <property type="entry name" value="Phage_TAC_19"/>
</dbReference>
<evidence type="ECO:0000313" key="1">
    <source>
        <dbReference type="EMBL" id="KRL68096.1"/>
    </source>
</evidence>
<dbReference type="AlphaFoldDB" id="A0A0R1SG27"/>
<dbReference type="NCBIfam" id="NF047360">
    <property type="entry name" value="tail_chap_PVL"/>
    <property type="match status" value="1"/>
</dbReference>